<keyword evidence="2" id="KW-1185">Reference proteome</keyword>
<dbReference type="InterPro" id="IPR046302">
    <property type="entry name" value="DUF6417"/>
</dbReference>
<reference evidence="1 2" key="1">
    <citation type="submission" date="2015-10" db="EMBL/GenBank/DDBJ databases">
        <title>Draft genome sequence of Streptomyces longwoodensis DSM 41677, type strain for the species Streptomyces longwoodensis.</title>
        <authorList>
            <person name="Ruckert C."/>
            <person name="Winkler A."/>
            <person name="Kalinowski J."/>
            <person name="Kampfer P."/>
            <person name="Glaeser S."/>
        </authorList>
    </citation>
    <scope>NUCLEOTIDE SEQUENCE [LARGE SCALE GENOMIC DNA]</scope>
    <source>
        <strain evidence="1 2">DSM 41677</strain>
    </source>
</reference>
<sequence length="150" mass="16919">MNAAASCLVELAERDERAELSARLGRPVRWAARLTRQGRDLLLYARSQPFADYAAPGPEYRLVELMPSQMDAIRLFTSLADRLQIQPQPDLEDRVRAAVPDRMSGRWRLYLTEEQMASVAYGLWLHKMAGSAAEANRFSRDHGIAHTPAP</sequence>
<dbReference type="Proteomes" id="UP000053271">
    <property type="component" value="Unassembled WGS sequence"/>
</dbReference>
<name>A0A117QM31_9ACTN</name>
<proteinExistence type="predicted"/>
<comment type="caution">
    <text evidence="1">The sequence shown here is derived from an EMBL/GenBank/DDBJ whole genome shotgun (WGS) entry which is preliminary data.</text>
</comment>
<protein>
    <submittedName>
        <fullName evidence="1">Uncharacterized protein</fullName>
    </submittedName>
</protein>
<dbReference type="EMBL" id="LMWS01000031">
    <property type="protein sequence ID" value="KUN35862.1"/>
    <property type="molecule type" value="Genomic_DNA"/>
</dbReference>
<evidence type="ECO:0000313" key="1">
    <source>
        <dbReference type="EMBL" id="KUN35862.1"/>
    </source>
</evidence>
<accession>A0A117QM31</accession>
<evidence type="ECO:0000313" key="2">
    <source>
        <dbReference type="Proteomes" id="UP000053271"/>
    </source>
</evidence>
<gene>
    <name evidence="1" type="ORF">AQJ30_23930</name>
</gene>
<dbReference type="AlphaFoldDB" id="A0A117QM31"/>
<organism evidence="1 2">
    <name type="scientific">Streptomyces longwoodensis</name>
    <dbReference type="NCBI Taxonomy" id="68231"/>
    <lineage>
        <taxon>Bacteria</taxon>
        <taxon>Bacillati</taxon>
        <taxon>Actinomycetota</taxon>
        <taxon>Actinomycetes</taxon>
        <taxon>Kitasatosporales</taxon>
        <taxon>Streptomycetaceae</taxon>
        <taxon>Streptomyces</taxon>
    </lineage>
</organism>
<dbReference type="Pfam" id="PF19981">
    <property type="entry name" value="DUF6417"/>
    <property type="match status" value="1"/>
</dbReference>